<dbReference type="Proteomes" id="UP001497497">
    <property type="component" value="Unassembled WGS sequence"/>
</dbReference>
<dbReference type="PANTHER" id="PTHR22957:SF337">
    <property type="entry name" value="TBC1 DOMAIN FAMILY MEMBER 5"/>
    <property type="match status" value="1"/>
</dbReference>
<feature type="region of interest" description="Disordered" evidence="2">
    <location>
        <begin position="515"/>
        <end position="562"/>
    </location>
</feature>
<dbReference type="SMART" id="SM00164">
    <property type="entry name" value="TBC"/>
    <property type="match status" value="1"/>
</dbReference>
<feature type="region of interest" description="Disordered" evidence="2">
    <location>
        <begin position="758"/>
        <end position="879"/>
    </location>
</feature>
<dbReference type="Gene3D" id="1.10.8.270">
    <property type="entry name" value="putative rabgap domain of human tbc1 domain family member 14 like domains"/>
    <property type="match status" value="1"/>
</dbReference>
<feature type="compositionally biased region" description="Polar residues" evidence="2">
    <location>
        <begin position="761"/>
        <end position="803"/>
    </location>
</feature>
<evidence type="ECO:0000313" key="4">
    <source>
        <dbReference type="EMBL" id="CAL1537822.1"/>
    </source>
</evidence>
<sequence length="911" mass="103166">MEVFAKLRSAKTSKSLQNEASVPPSKEEIINVMESYAPEKPQEKQAENNNNSDQLSRGSSFDTRADGMDSPVLSASLSHSYSTEWEKLFMTKDVMNKLKDKAMEGDLRSSRFRSLIWKVRLIGLESTQCRFFIKAKKCLFLNYVFSQLIVNPRKAVDSVDITLNNPLSQDEESPWNKFFQDNELRLTIKQDVIRTFPEVEFFRGTKMGDMMIDILFCYSRECATNSYKQGMHELLAPLIFVLHCDHQAFLHACEIESVLDIIKEVMDPTYLEHDAYTMFCQVMETVEPWYLSRDMFFNPKTGSMRNLEMINATPFSRSQDLNPSNAIVTKLTRIQDYILKKFDPELHLHLERLEIAPQIYGIRWLRLLFGREFPMQDLLMLWDAIFGDGIGFDLVDYIFVAMLLYIKDVLLTSDYATCLTALMKYPPVSDVHYFVVKARWLREPNQQPRPPSYTHQGAYKGSSVAGSSESIGNVSTIAKDSSTKTANNPIGSTVSLSQVEESMFRHNPAASLARMEASNLRSAQSSPGVHHSSMFPLTPDDTSLASSPTKSKGKQKKMSKLEKDLQEQVMRLQGEQNDINSMCRYCASKLDVHIGRLQQELSRQNFEIDDDIMVSLAGLKLVRDILNGTLKFSQNIAADDEEIQINDDFYGNQNGDGFNSGTGVTSPDSDILLGATSAVDEFSKMSSVQRGRLFYMSSDEVSSPESGPTTATNIAGKIKGLTTAELNHEDNLASGENLYSRDKKNNNPVQFSSKIRGLFKSDSSSPKQTQASSTVAGSKPGTASNVEHQLQQTFKSPPNQQQRRASHSEKEMISFDSRRRAKSNMETQSQYWPDFANAGSEHGSPKGHYFDVPDSHRRNDDRRREEHLGRERSKSQPTTSINLYRGAYNGEDEDYAVNPLYKLHYHQNMEH</sequence>
<keyword evidence="1" id="KW-0343">GTPase activation</keyword>
<evidence type="ECO:0000256" key="1">
    <source>
        <dbReference type="ARBA" id="ARBA00022468"/>
    </source>
</evidence>
<dbReference type="AlphaFoldDB" id="A0AAV2HW82"/>
<feature type="compositionally biased region" description="Basic and acidic residues" evidence="2">
    <location>
        <begin position="806"/>
        <end position="818"/>
    </location>
</feature>
<protein>
    <recommendedName>
        <fullName evidence="3">Rab-GAP TBC domain-containing protein</fullName>
    </recommendedName>
</protein>
<accession>A0AAV2HW82</accession>
<evidence type="ECO:0000256" key="2">
    <source>
        <dbReference type="SAM" id="MobiDB-lite"/>
    </source>
</evidence>
<dbReference type="PROSITE" id="PS50086">
    <property type="entry name" value="TBC_RABGAP"/>
    <property type="match status" value="1"/>
</dbReference>
<dbReference type="GO" id="GO:0005737">
    <property type="term" value="C:cytoplasm"/>
    <property type="evidence" value="ECO:0007669"/>
    <property type="project" value="UniProtKB-ARBA"/>
</dbReference>
<gene>
    <name evidence="4" type="ORF">GSLYS_00011723001</name>
</gene>
<dbReference type="Gene3D" id="1.10.472.80">
    <property type="entry name" value="Ypt/Rab-GAP domain of gyp1p, domain 3"/>
    <property type="match status" value="1"/>
</dbReference>
<dbReference type="PANTHER" id="PTHR22957">
    <property type="entry name" value="TBC1 DOMAIN FAMILY MEMBER GTPASE-ACTIVATING PROTEIN"/>
    <property type="match status" value="1"/>
</dbReference>
<dbReference type="SUPFAM" id="SSF47923">
    <property type="entry name" value="Ypt/Rab-GAP domain of gyp1p"/>
    <property type="match status" value="2"/>
</dbReference>
<feature type="compositionally biased region" description="Basic and acidic residues" evidence="2">
    <location>
        <begin position="848"/>
        <end position="874"/>
    </location>
</feature>
<evidence type="ECO:0000259" key="3">
    <source>
        <dbReference type="PROSITE" id="PS50086"/>
    </source>
</evidence>
<keyword evidence="5" id="KW-1185">Reference proteome</keyword>
<feature type="region of interest" description="Disordered" evidence="2">
    <location>
        <begin position="1"/>
        <end position="61"/>
    </location>
</feature>
<reference evidence="4 5" key="1">
    <citation type="submission" date="2024-04" db="EMBL/GenBank/DDBJ databases">
        <authorList>
            <consortium name="Genoscope - CEA"/>
            <person name="William W."/>
        </authorList>
    </citation>
    <scope>NUCLEOTIDE SEQUENCE [LARGE SCALE GENOMIC DNA]</scope>
</reference>
<feature type="domain" description="Rab-GAP TBC" evidence="3">
    <location>
        <begin position="107"/>
        <end position="389"/>
    </location>
</feature>
<comment type="caution">
    <text evidence="4">The sequence shown here is derived from an EMBL/GenBank/DDBJ whole genome shotgun (WGS) entry which is preliminary data.</text>
</comment>
<dbReference type="GO" id="GO:0005096">
    <property type="term" value="F:GTPase activator activity"/>
    <property type="evidence" value="ECO:0007669"/>
    <property type="project" value="UniProtKB-KW"/>
</dbReference>
<name>A0AAV2HW82_LYMST</name>
<dbReference type="FunFam" id="1.10.472.80:FF:000038">
    <property type="entry name" value="TBC1 domain family member 5"/>
    <property type="match status" value="1"/>
</dbReference>
<proteinExistence type="predicted"/>
<organism evidence="4 5">
    <name type="scientific">Lymnaea stagnalis</name>
    <name type="common">Great pond snail</name>
    <name type="synonym">Helix stagnalis</name>
    <dbReference type="NCBI Taxonomy" id="6523"/>
    <lineage>
        <taxon>Eukaryota</taxon>
        <taxon>Metazoa</taxon>
        <taxon>Spiralia</taxon>
        <taxon>Lophotrochozoa</taxon>
        <taxon>Mollusca</taxon>
        <taxon>Gastropoda</taxon>
        <taxon>Heterobranchia</taxon>
        <taxon>Euthyneura</taxon>
        <taxon>Panpulmonata</taxon>
        <taxon>Hygrophila</taxon>
        <taxon>Lymnaeoidea</taxon>
        <taxon>Lymnaeidae</taxon>
        <taxon>Lymnaea</taxon>
    </lineage>
</organism>
<feature type="compositionally biased region" description="Polar residues" evidence="2">
    <location>
        <begin position="10"/>
        <end position="20"/>
    </location>
</feature>
<feature type="compositionally biased region" description="Polar residues" evidence="2">
    <location>
        <begin position="47"/>
        <end position="61"/>
    </location>
</feature>
<feature type="region of interest" description="Disordered" evidence="2">
    <location>
        <begin position="445"/>
        <end position="469"/>
    </location>
</feature>
<dbReference type="InterPro" id="IPR000195">
    <property type="entry name" value="Rab-GAP-TBC_dom"/>
</dbReference>
<dbReference type="FunFam" id="1.10.8.270:FF:000011">
    <property type="entry name" value="TBC1 domain family member 5"/>
    <property type="match status" value="1"/>
</dbReference>
<dbReference type="EMBL" id="CAXITT010000277">
    <property type="protein sequence ID" value="CAL1537822.1"/>
    <property type="molecule type" value="Genomic_DNA"/>
</dbReference>
<dbReference type="Pfam" id="PF00566">
    <property type="entry name" value="RabGAP-TBC"/>
    <property type="match status" value="2"/>
</dbReference>
<evidence type="ECO:0000313" key="5">
    <source>
        <dbReference type="Proteomes" id="UP001497497"/>
    </source>
</evidence>
<dbReference type="InterPro" id="IPR035969">
    <property type="entry name" value="Rab-GAP_TBC_sf"/>
</dbReference>